<feature type="region of interest" description="Disordered" evidence="1">
    <location>
        <begin position="420"/>
        <end position="660"/>
    </location>
</feature>
<evidence type="ECO:0000313" key="2">
    <source>
        <dbReference type="EMBL" id="MDN4472713.1"/>
    </source>
</evidence>
<evidence type="ECO:0000256" key="1">
    <source>
        <dbReference type="SAM" id="MobiDB-lite"/>
    </source>
</evidence>
<sequence length="697" mass="70673">MTAFAPSPDHVRIVVFDSDALNDSALARLAPGVHEVVVAGPEGSGRDFAARWRAAGGRGDPIASAVASDLRRAVLVAAEHEAVVVAAPMPERPLAALSAAIQGAAQSVSKGLPAVGIHFMRPEVRRGAVAVISQTGAASGYSALFGAAFASVHGLPLDRVLTELGVENRRHADALDQAIEILGGTEGLPTVVTDDPIGHVSQGSYALAVHAILDVADKHRLLRPEELRIAPESHPNVSAVMRMMDEFPGDIVAVLDAVRLLHGENKALHTVAAVAAGVSVMIGVGAMAAEPAAAATLAPSVPVEAPAASATLTVEVTGPSTLRVTNPTDEDVQVVVHLAGQHGHGGSTYDAGTRTLPSVGAHVSGQTLQLKDFSHDWGHNLYAVQYDFLVDGHVVLVVETPGGVAPTGTTVAEPVPGVVIPTAEPTEQPTAVVTPEPTPVNTPGMAPDVPVATPTPHGDQVPTATATDPTPDLAPHQVPPKTPPTVGDQTPTLHPTDPTPDLAPHQVPPKTPPTVGDQTPTLNPTDPTPDLAPHQVPPKTPPTVGDQTPTLQPSLPTDQEVPSLQQTAVPTPTGGEVPQLVPGQPVDQAVPDLQQTAVPTPTGDQVPAHTPTHAPTTGQTSTDGTGQTPAPTGQTGGSTDGATPGSATGQPPAGRLASTGADGATLMAGLAAAMLAAGAGLTVAARRREDGEEEVEA</sequence>
<keyword evidence="3" id="KW-1185">Reference proteome</keyword>
<gene>
    <name evidence="2" type="ORF">QQX04_06865</name>
</gene>
<dbReference type="EMBL" id="JAUHPV010000003">
    <property type="protein sequence ID" value="MDN4472713.1"/>
    <property type="molecule type" value="Genomic_DNA"/>
</dbReference>
<feature type="compositionally biased region" description="Polar residues" evidence="1">
    <location>
        <begin position="545"/>
        <end position="570"/>
    </location>
</feature>
<dbReference type="Proteomes" id="UP001172738">
    <property type="component" value="Unassembled WGS sequence"/>
</dbReference>
<feature type="compositionally biased region" description="Low complexity" evidence="1">
    <location>
        <begin position="424"/>
        <end position="443"/>
    </location>
</feature>
<name>A0ABT8G0U9_9MICO</name>
<feature type="compositionally biased region" description="Low complexity" evidence="1">
    <location>
        <begin position="519"/>
        <end position="531"/>
    </location>
</feature>
<evidence type="ECO:0008006" key="4">
    <source>
        <dbReference type="Google" id="ProtNLM"/>
    </source>
</evidence>
<comment type="caution">
    <text evidence="2">The sequence shown here is derived from an EMBL/GenBank/DDBJ whole genome shotgun (WGS) entry which is preliminary data.</text>
</comment>
<organism evidence="2 3">
    <name type="scientific">Demequina zhanjiangensis</name>
    <dbReference type="NCBI Taxonomy" id="3051659"/>
    <lineage>
        <taxon>Bacteria</taxon>
        <taxon>Bacillati</taxon>
        <taxon>Actinomycetota</taxon>
        <taxon>Actinomycetes</taxon>
        <taxon>Micrococcales</taxon>
        <taxon>Demequinaceae</taxon>
        <taxon>Demequina</taxon>
    </lineage>
</organism>
<proteinExistence type="predicted"/>
<feature type="compositionally biased region" description="Low complexity" evidence="1">
    <location>
        <begin position="607"/>
        <end position="633"/>
    </location>
</feature>
<feature type="compositionally biased region" description="Low complexity" evidence="1">
    <location>
        <begin position="490"/>
        <end position="505"/>
    </location>
</feature>
<feature type="compositionally biased region" description="Polar residues" evidence="1">
    <location>
        <begin position="593"/>
        <end position="603"/>
    </location>
</feature>
<dbReference type="RefSeq" id="WP_301127509.1">
    <property type="nucleotide sequence ID" value="NZ_JAUHPV010000003.1"/>
</dbReference>
<accession>A0ABT8G0U9</accession>
<evidence type="ECO:0000313" key="3">
    <source>
        <dbReference type="Proteomes" id="UP001172738"/>
    </source>
</evidence>
<protein>
    <recommendedName>
        <fullName evidence="4">LPXTG-motif cell wall anchor domain-containing protein</fullName>
    </recommendedName>
</protein>
<feature type="compositionally biased region" description="Low complexity" evidence="1">
    <location>
        <begin position="462"/>
        <end position="475"/>
    </location>
</feature>
<reference evidence="2" key="1">
    <citation type="submission" date="2023-06" db="EMBL/GenBank/DDBJ databases">
        <title>SYSU T00b26.</title>
        <authorList>
            <person name="Gao L."/>
            <person name="Fang B.-Z."/>
            <person name="Li W.-J."/>
        </authorList>
    </citation>
    <scope>NUCLEOTIDE SEQUENCE</scope>
    <source>
        <strain evidence="2">SYSU T00b26</strain>
    </source>
</reference>